<gene>
    <name evidence="2" type="ORF">DGAL_LOCUS4222</name>
</gene>
<feature type="chain" id="PRO_5035304353" evidence="1">
    <location>
        <begin position="24"/>
        <end position="260"/>
    </location>
</feature>
<proteinExistence type="predicted"/>
<name>A0A8J2WER4_9CRUS</name>
<evidence type="ECO:0000313" key="2">
    <source>
        <dbReference type="EMBL" id="CAH0101852.1"/>
    </source>
</evidence>
<feature type="signal peptide" evidence="1">
    <location>
        <begin position="1"/>
        <end position="23"/>
    </location>
</feature>
<keyword evidence="3" id="KW-1185">Reference proteome</keyword>
<organism evidence="2 3">
    <name type="scientific">Daphnia galeata</name>
    <dbReference type="NCBI Taxonomy" id="27404"/>
    <lineage>
        <taxon>Eukaryota</taxon>
        <taxon>Metazoa</taxon>
        <taxon>Ecdysozoa</taxon>
        <taxon>Arthropoda</taxon>
        <taxon>Crustacea</taxon>
        <taxon>Branchiopoda</taxon>
        <taxon>Diplostraca</taxon>
        <taxon>Cladocera</taxon>
        <taxon>Anomopoda</taxon>
        <taxon>Daphniidae</taxon>
        <taxon>Daphnia</taxon>
    </lineage>
</organism>
<dbReference type="AlphaFoldDB" id="A0A8J2WER4"/>
<comment type="caution">
    <text evidence="2">The sequence shown here is derived from an EMBL/GenBank/DDBJ whole genome shotgun (WGS) entry which is preliminary data.</text>
</comment>
<dbReference type="Proteomes" id="UP000789390">
    <property type="component" value="Unassembled WGS sequence"/>
</dbReference>
<dbReference type="OrthoDB" id="6376591at2759"/>
<accession>A0A8J2WER4</accession>
<protein>
    <submittedName>
        <fullName evidence="2">Uncharacterized protein</fullName>
    </submittedName>
</protein>
<dbReference type="EMBL" id="CAKKLH010000068">
    <property type="protein sequence ID" value="CAH0101852.1"/>
    <property type="molecule type" value="Genomic_DNA"/>
</dbReference>
<evidence type="ECO:0000313" key="3">
    <source>
        <dbReference type="Proteomes" id="UP000789390"/>
    </source>
</evidence>
<sequence length="260" mass="29860">MNSITISFVFVLLVTFSVNYSEGRNNRITIIRMRTLTTTYTSTSTVGTVCLKPTSNPGDPPVTQCRKRRQFWIEDPLFFSTSSEDQNQLLTQFYIQPTPIFQVEPTAMPLAGFKTYQHPRLNSGGRYGDGSVINLGPSQSLQSSFFLPESNDYERRVYLPHSPLFLRRVWNYVSGDVYRLFGTPGTSATRRTKSTVFFTRTKTITENEMSTKTNTIAIFVCTPSPLPFEFQLSCEPDRRLIKKIDYNGPLGRNYYHHNYF</sequence>
<reference evidence="2" key="1">
    <citation type="submission" date="2021-11" db="EMBL/GenBank/DDBJ databases">
        <authorList>
            <person name="Schell T."/>
        </authorList>
    </citation>
    <scope>NUCLEOTIDE SEQUENCE</scope>
    <source>
        <strain evidence="2">M5</strain>
    </source>
</reference>
<keyword evidence="1" id="KW-0732">Signal</keyword>
<evidence type="ECO:0000256" key="1">
    <source>
        <dbReference type="SAM" id="SignalP"/>
    </source>
</evidence>